<dbReference type="PANTHER" id="PTHR42648:SF11">
    <property type="entry name" value="TRANSPOSON TY4-P GAG-POL POLYPROTEIN"/>
    <property type="match status" value="1"/>
</dbReference>
<keyword evidence="2" id="KW-0815">Transposition</keyword>
<evidence type="ECO:0000256" key="8">
    <source>
        <dbReference type="ARBA" id="ARBA00022741"/>
    </source>
</evidence>
<name>A0A9W8MSJ4_9AGAR</name>
<evidence type="ECO:0000256" key="6">
    <source>
        <dbReference type="ARBA" id="ARBA00022722"/>
    </source>
</evidence>
<keyword evidence="16" id="KW-0239">DNA-directed DNA polymerase</keyword>
<accession>A0A9W8MSJ4</accession>
<keyword evidence="5" id="KW-0548">Nucleotidyltransferase</keyword>
<keyword evidence="4" id="KW-0645">Protease</keyword>
<comment type="function">
    <text evidence="1">The aspartyl protease (PR) mediates the proteolytic cleavages of the Gag and Gag-Pol polyproteins after assembly of the VLP.</text>
</comment>
<evidence type="ECO:0000256" key="7">
    <source>
        <dbReference type="ARBA" id="ARBA00022723"/>
    </source>
</evidence>
<evidence type="ECO:0000256" key="1">
    <source>
        <dbReference type="ARBA" id="ARBA00002180"/>
    </source>
</evidence>
<dbReference type="InterPro" id="IPR001584">
    <property type="entry name" value="Integrase_cat-core"/>
</dbReference>
<evidence type="ECO:0000256" key="17">
    <source>
        <dbReference type="ARBA" id="ARBA00023113"/>
    </source>
</evidence>
<dbReference type="GO" id="GO:0006508">
    <property type="term" value="P:proteolysis"/>
    <property type="evidence" value="ECO:0007669"/>
    <property type="project" value="UniProtKB-KW"/>
</dbReference>
<keyword evidence="6" id="KW-0540">Nuclease</keyword>
<evidence type="ECO:0000313" key="24">
    <source>
        <dbReference type="Proteomes" id="UP001148786"/>
    </source>
</evidence>
<dbReference type="Proteomes" id="UP001148786">
    <property type="component" value="Unassembled WGS sequence"/>
</dbReference>
<feature type="compositionally biased region" description="Basic and acidic residues" evidence="21">
    <location>
        <begin position="302"/>
        <end position="318"/>
    </location>
</feature>
<organism evidence="23 24">
    <name type="scientific">Agrocybe chaxingu</name>
    <dbReference type="NCBI Taxonomy" id="84603"/>
    <lineage>
        <taxon>Eukaryota</taxon>
        <taxon>Fungi</taxon>
        <taxon>Dikarya</taxon>
        <taxon>Basidiomycota</taxon>
        <taxon>Agaricomycotina</taxon>
        <taxon>Agaricomycetes</taxon>
        <taxon>Agaricomycetidae</taxon>
        <taxon>Agaricales</taxon>
        <taxon>Agaricineae</taxon>
        <taxon>Strophariaceae</taxon>
        <taxon>Agrocybe</taxon>
    </lineage>
</organism>
<dbReference type="Gene3D" id="3.30.420.10">
    <property type="entry name" value="Ribonuclease H-like superfamily/Ribonuclease H"/>
    <property type="match status" value="1"/>
</dbReference>
<keyword evidence="7" id="KW-0479">Metal-binding</keyword>
<evidence type="ECO:0000256" key="21">
    <source>
        <dbReference type="SAM" id="MobiDB-lite"/>
    </source>
</evidence>
<evidence type="ECO:0000256" key="9">
    <source>
        <dbReference type="ARBA" id="ARBA00022759"/>
    </source>
</evidence>
<protein>
    <recommendedName>
        <fullName evidence="22">Integrase catalytic domain-containing protein</fullName>
    </recommendedName>
</protein>
<keyword evidence="11" id="KW-0067">ATP-binding</keyword>
<keyword evidence="24" id="KW-1185">Reference proteome</keyword>
<keyword evidence="13" id="KW-0694">RNA-binding</keyword>
<dbReference type="InterPro" id="IPR012337">
    <property type="entry name" value="RNaseH-like_sf"/>
</dbReference>
<dbReference type="Pfam" id="PF14223">
    <property type="entry name" value="Retrotran_gag_2"/>
    <property type="match status" value="1"/>
</dbReference>
<keyword evidence="3" id="KW-1188">Viral release from host cell</keyword>
<dbReference type="GO" id="GO:0032196">
    <property type="term" value="P:transposition"/>
    <property type="evidence" value="ECO:0007669"/>
    <property type="project" value="UniProtKB-KW"/>
</dbReference>
<dbReference type="EMBL" id="JANKHO010001966">
    <property type="protein sequence ID" value="KAJ3496166.1"/>
    <property type="molecule type" value="Genomic_DNA"/>
</dbReference>
<dbReference type="GO" id="GO:0005524">
    <property type="term" value="F:ATP binding"/>
    <property type="evidence" value="ECO:0007669"/>
    <property type="project" value="UniProtKB-KW"/>
</dbReference>
<evidence type="ECO:0000256" key="2">
    <source>
        <dbReference type="ARBA" id="ARBA00022578"/>
    </source>
</evidence>
<comment type="caution">
    <text evidence="23">The sequence shown here is derived from an EMBL/GenBank/DDBJ whole genome shotgun (WGS) entry which is preliminary data.</text>
</comment>
<sequence length="825" mass="91517">MSTSKSNDDLKIPKLDVAGSNWVIYKDRFLWAIATKDLVEHVDGTATAPGPCPVQRPPVEAAAEGEIEDLEAAAVAAVKAELTKEEKVEIEQWKRETKEWRLGEAVVKQQIAATIPDSLFLKIRTKGTAFDIWKALAAEFQDRPRMVAIDLRQRLQAERCGEKGDLRAHFAKLRTMYKDLASLGRPVNDEDYYNFVLASLPLSYDPYVSSLNATASMLGKPITTDDLIQKVTEEYDHRTSKAKMSARKEENVAFYANENGGKKGESSSGGKKIVRCNNCKRRGHTKPDCWAKGGGKEGQGPKAKEKAKTEGKGKERESVSAASAKAKDDSDDAAWMAMSAFVQDEGDEASSTTHPSPSPVLLENLFPITEKPRIVTEHFTALYPGSSHLPNKAYELVYDPVADAGLFPELELAAANEAAAAPDDATDYADMPGLGDLTDSEYDSSELGDPFGSDWESDSDDDVSISGLEGTSDNEECGERDDLPVDLIWLDDEAYTTTFDAAELTNGRLGNSLIDVELYDSGASRHMSGYHHRFINLIDIEPKSITAADKRTFSAIGKGDMYIEVPNGETTSRVLLRDVLYAPSMGVTLISISRICLAGSSVLFSGDICRIYNSERVSIGKITVQKGLYRTYSARPEPAAYAGRVKEILTIDELHRIEIDEESQPTFCASCEWGKGHRKAIQKVREEERAAAVGNEVHSDLWGPAPVESINRKQYFVSFTDDHSRFTKIYLVRTKDETFESYRSYEAWLKTQHNVCVKTLHSDRGGEYLSSEFSEHLQKAGTTRRLTVHDTPEYNGVSERLNRTLLEKVHFYKLGTYIKHCTLPV</sequence>
<evidence type="ECO:0000313" key="23">
    <source>
        <dbReference type="EMBL" id="KAJ3496166.1"/>
    </source>
</evidence>
<dbReference type="PANTHER" id="PTHR42648">
    <property type="entry name" value="TRANSPOSASE, PUTATIVE-RELATED"/>
    <property type="match status" value="1"/>
</dbReference>
<dbReference type="GO" id="GO:0015074">
    <property type="term" value="P:DNA integration"/>
    <property type="evidence" value="ECO:0007669"/>
    <property type="project" value="UniProtKB-KW"/>
</dbReference>
<comment type="catalytic activity">
    <reaction evidence="20">
        <text>DNA(n) + a 2'-deoxyribonucleoside 5'-triphosphate = DNA(n+1) + diphosphate</text>
        <dbReference type="Rhea" id="RHEA:22508"/>
        <dbReference type="Rhea" id="RHEA-COMP:17339"/>
        <dbReference type="Rhea" id="RHEA-COMP:17340"/>
        <dbReference type="ChEBI" id="CHEBI:33019"/>
        <dbReference type="ChEBI" id="CHEBI:61560"/>
        <dbReference type="ChEBI" id="CHEBI:173112"/>
        <dbReference type="EC" id="2.7.7.7"/>
    </reaction>
</comment>
<evidence type="ECO:0000256" key="18">
    <source>
        <dbReference type="ARBA" id="ARBA00023172"/>
    </source>
</evidence>
<dbReference type="GO" id="GO:0004519">
    <property type="term" value="F:endonuclease activity"/>
    <property type="evidence" value="ECO:0007669"/>
    <property type="project" value="UniProtKB-KW"/>
</dbReference>
<evidence type="ECO:0000256" key="20">
    <source>
        <dbReference type="ARBA" id="ARBA00049244"/>
    </source>
</evidence>
<dbReference type="InterPro" id="IPR039537">
    <property type="entry name" value="Retrotran_Ty1/copia-like"/>
</dbReference>
<dbReference type="InterPro" id="IPR036397">
    <property type="entry name" value="RNaseH_sf"/>
</dbReference>
<gene>
    <name evidence="23" type="ORF">NLJ89_g10524</name>
</gene>
<evidence type="ECO:0000256" key="11">
    <source>
        <dbReference type="ARBA" id="ARBA00022840"/>
    </source>
</evidence>
<evidence type="ECO:0000256" key="10">
    <source>
        <dbReference type="ARBA" id="ARBA00022801"/>
    </source>
</evidence>
<dbReference type="OrthoDB" id="7691805at2759"/>
<evidence type="ECO:0000256" key="3">
    <source>
        <dbReference type="ARBA" id="ARBA00022612"/>
    </source>
</evidence>
<keyword evidence="16" id="KW-0808">Transferase</keyword>
<evidence type="ECO:0000256" key="16">
    <source>
        <dbReference type="ARBA" id="ARBA00022932"/>
    </source>
</evidence>
<proteinExistence type="predicted"/>
<dbReference type="PROSITE" id="PS50994">
    <property type="entry name" value="INTEGRASE"/>
    <property type="match status" value="1"/>
</dbReference>
<evidence type="ECO:0000256" key="12">
    <source>
        <dbReference type="ARBA" id="ARBA00022842"/>
    </source>
</evidence>
<keyword evidence="17" id="KW-0917">Virion maturation</keyword>
<evidence type="ECO:0000256" key="4">
    <source>
        <dbReference type="ARBA" id="ARBA00022670"/>
    </source>
</evidence>
<evidence type="ECO:0000256" key="13">
    <source>
        <dbReference type="ARBA" id="ARBA00022884"/>
    </source>
</evidence>
<evidence type="ECO:0000256" key="19">
    <source>
        <dbReference type="ARBA" id="ARBA00048173"/>
    </source>
</evidence>
<evidence type="ECO:0000256" key="5">
    <source>
        <dbReference type="ARBA" id="ARBA00022695"/>
    </source>
</evidence>
<keyword evidence="9" id="KW-0255">Endonuclease</keyword>
<evidence type="ECO:0000256" key="15">
    <source>
        <dbReference type="ARBA" id="ARBA00022918"/>
    </source>
</evidence>
<dbReference type="GO" id="GO:0005634">
    <property type="term" value="C:nucleus"/>
    <property type="evidence" value="ECO:0007669"/>
    <property type="project" value="UniProtKB-ARBA"/>
</dbReference>
<dbReference type="InterPro" id="IPR054722">
    <property type="entry name" value="PolX-like_BBD"/>
</dbReference>
<evidence type="ECO:0000256" key="14">
    <source>
        <dbReference type="ARBA" id="ARBA00022908"/>
    </source>
</evidence>
<dbReference type="Pfam" id="PF22936">
    <property type="entry name" value="Pol_BBD"/>
    <property type="match status" value="1"/>
</dbReference>
<keyword evidence="10" id="KW-0378">Hydrolase</keyword>
<dbReference type="GO" id="GO:0003723">
    <property type="term" value="F:RNA binding"/>
    <property type="evidence" value="ECO:0007669"/>
    <property type="project" value="UniProtKB-KW"/>
</dbReference>
<dbReference type="GO" id="GO:0006310">
    <property type="term" value="P:DNA recombination"/>
    <property type="evidence" value="ECO:0007669"/>
    <property type="project" value="UniProtKB-KW"/>
</dbReference>
<dbReference type="AlphaFoldDB" id="A0A9W8MSJ4"/>
<dbReference type="GO" id="GO:0003887">
    <property type="term" value="F:DNA-directed DNA polymerase activity"/>
    <property type="evidence" value="ECO:0007669"/>
    <property type="project" value="UniProtKB-KW"/>
</dbReference>
<keyword evidence="18" id="KW-0233">DNA recombination</keyword>
<keyword evidence="14" id="KW-0229">DNA integration</keyword>
<feature type="region of interest" description="Disordered" evidence="21">
    <location>
        <begin position="285"/>
        <end position="330"/>
    </location>
</feature>
<evidence type="ECO:0000259" key="22">
    <source>
        <dbReference type="PROSITE" id="PS50994"/>
    </source>
</evidence>
<feature type="region of interest" description="Disordered" evidence="21">
    <location>
        <begin position="418"/>
        <end position="479"/>
    </location>
</feature>
<keyword evidence="12" id="KW-0460">Magnesium</keyword>
<dbReference type="SUPFAM" id="SSF53098">
    <property type="entry name" value="Ribonuclease H-like"/>
    <property type="match status" value="1"/>
</dbReference>
<comment type="catalytic activity">
    <reaction evidence="19">
        <text>DNA(n) + a 2'-deoxyribonucleoside 5'-triphosphate = DNA(n+1) + diphosphate</text>
        <dbReference type="Rhea" id="RHEA:22508"/>
        <dbReference type="Rhea" id="RHEA-COMP:17339"/>
        <dbReference type="Rhea" id="RHEA-COMP:17340"/>
        <dbReference type="ChEBI" id="CHEBI:33019"/>
        <dbReference type="ChEBI" id="CHEBI:61560"/>
        <dbReference type="ChEBI" id="CHEBI:173112"/>
        <dbReference type="EC" id="2.7.7.49"/>
    </reaction>
</comment>
<keyword evidence="15" id="KW-0695">RNA-directed DNA polymerase</keyword>
<dbReference type="GO" id="GO:0046872">
    <property type="term" value="F:metal ion binding"/>
    <property type="evidence" value="ECO:0007669"/>
    <property type="project" value="UniProtKB-KW"/>
</dbReference>
<feature type="domain" description="Integrase catalytic" evidence="22">
    <location>
        <begin position="686"/>
        <end position="825"/>
    </location>
</feature>
<reference evidence="23" key="1">
    <citation type="submission" date="2022-07" db="EMBL/GenBank/DDBJ databases">
        <title>Genome Sequence of Agrocybe chaxingu.</title>
        <authorList>
            <person name="Buettner E."/>
        </authorList>
    </citation>
    <scope>NUCLEOTIDE SEQUENCE</scope>
    <source>
        <strain evidence="23">MP-N11</strain>
    </source>
</reference>
<dbReference type="GO" id="GO:0008233">
    <property type="term" value="F:peptidase activity"/>
    <property type="evidence" value="ECO:0007669"/>
    <property type="project" value="UniProtKB-KW"/>
</dbReference>
<keyword evidence="8" id="KW-0547">Nucleotide-binding</keyword>
<dbReference type="GO" id="GO:0003964">
    <property type="term" value="F:RNA-directed DNA polymerase activity"/>
    <property type="evidence" value="ECO:0007669"/>
    <property type="project" value="UniProtKB-KW"/>
</dbReference>